<dbReference type="EMBL" id="BMAY01000003">
    <property type="protein sequence ID" value="GFZ26725.1"/>
    <property type="molecule type" value="Genomic_DNA"/>
</dbReference>
<dbReference type="PROSITE" id="PS00184">
    <property type="entry name" value="GARS"/>
    <property type="match status" value="1"/>
</dbReference>
<comment type="cofactor">
    <cofactor evidence="2">
        <name>Mg(2+)</name>
        <dbReference type="ChEBI" id="CHEBI:18420"/>
    </cofactor>
</comment>
<dbReference type="InterPro" id="IPR011054">
    <property type="entry name" value="Rudment_hybrid_motif"/>
</dbReference>
<evidence type="ECO:0000256" key="1">
    <source>
        <dbReference type="ARBA" id="ARBA00001936"/>
    </source>
</evidence>
<evidence type="ECO:0000256" key="3">
    <source>
        <dbReference type="ARBA" id="ARBA00005174"/>
    </source>
</evidence>
<dbReference type="GO" id="GO:0004637">
    <property type="term" value="F:phosphoribosylamine-glycine ligase activity"/>
    <property type="evidence" value="ECO:0007669"/>
    <property type="project" value="UniProtKB-EC"/>
</dbReference>
<accession>A0A916QJY5</accession>
<evidence type="ECO:0000256" key="13">
    <source>
        <dbReference type="SAM" id="MobiDB-lite"/>
    </source>
</evidence>
<evidence type="ECO:0000256" key="9">
    <source>
        <dbReference type="ARBA" id="ARBA00038345"/>
    </source>
</evidence>
<dbReference type="SUPFAM" id="SSF51246">
    <property type="entry name" value="Rudiment single hybrid motif"/>
    <property type="match status" value="1"/>
</dbReference>
<dbReference type="InterPro" id="IPR011761">
    <property type="entry name" value="ATP-grasp"/>
</dbReference>
<sequence length="217" mass="23608">MRILPMAQDHKRAYDGDRGPNTGGMGSYSPVPQLAKIDYQRMVEEVVKPTVAGLASGNYNYHGILYIGLMLTNDGPKVIEYNVRLGDPETQVVLPRLASDFAEICDCAVRNQALPEVKENKQAILGVVLCAKGYPQNPKSGFKLPGLPADPNIFIDYANVAGQTGNLTAAGGRILMVISSQDSLPKAYQAVYNYLKGVSSDHVFYRHDIGKKALAEH</sequence>
<keyword evidence="6 12" id="KW-0547">Nucleotide-binding</keyword>
<keyword evidence="7" id="KW-0658">Purine biosynthesis</keyword>
<gene>
    <name evidence="15" type="ORF">LCB40_06050</name>
</gene>
<dbReference type="PROSITE" id="PS50975">
    <property type="entry name" value="ATP_GRASP"/>
    <property type="match status" value="1"/>
</dbReference>
<evidence type="ECO:0000313" key="16">
    <source>
        <dbReference type="Proteomes" id="UP000677218"/>
    </source>
</evidence>
<dbReference type="InterPro" id="IPR000115">
    <property type="entry name" value="PRibGlycinamide_synth"/>
</dbReference>
<keyword evidence="16" id="KW-1185">Reference proteome</keyword>
<reference evidence="15" key="1">
    <citation type="submission" date="2020-08" db="EMBL/GenBank/DDBJ databases">
        <title>Taxonomic study for Lactobacillus species isolated from hardwood bark.</title>
        <authorList>
            <person name="Tohno M."/>
            <person name="Tanizawa Y."/>
        </authorList>
    </citation>
    <scope>NUCLEOTIDE SEQUENCE</scope>
    <source>
        <strain evidence="15">B40</strain>
    </source>
</reference>
<dbReference type="SUPFAM" id="SSF56059">
    <property type="entry name" value="Glutathione synthetase ATP-binding domain-like"/>
    <property type="match status" value="1"/>
</dbReference>
<feature type="compositionally biased region" description="Basic and acidic residues" evidence="13">
    <location>
        <begin position="8"/>
        <end position="18"/>
    </location>
</feature>
<keyword evidence="8 12" id="KW-0067">ATP-binding</keyword>
<evidence type="ECO:0000256" key="12">
    <source>
        <dbReference type="PROSITE-ProRule" id="PRU00409"/>
    </source>
</evidence>
<evidence type="ECO:0000256" key="10">
    <source>
        <dbReference type="ARBA" id="ARBA00042242"/>
    </source>
</evidence>
<dbReference type="Pfam" id="PF01071">
    <property type="entry name" value="GARS_A"/>
    <property type="match status" value="1"/>
</dbReference>
<dbReference type="InterPro" id="IPR037123">
    <property type="entry name" value="PRibGlycinamide_synth_C_sf"/>
</dbReference>
<dbReference type="GO" id="GO:0005524">
    <property type="term" value="F:ATP binding"/>
    <property type="evidence" value="ECO:0007669"/>
    <property type="project" value="UniProtKB-UniRule"/>
</dbReference>
<evidence type="ECO:0000256" key="7">
    <source>
        <dbReference type="ARBA" id="ARBA00022755"/>
    </source>
</evidence>
<evidence type="ECO:0000259" key="14">
    <source>
        <dbReference type="PROSITE" id="PS50975"/>
    </source>
</evidence>
<evidence type="ECO:0000256" key="11">
    <source>
        <dbReference type="ARBA" id="ARBA00042864"/>
    </source>
</evidence>
<dbReference type="SMART" id="SM01210">
    <property type="entry name" value="GARS_C"/>
    <property type="match status" value="1"/>
</dbReference>
<dbReference type="SMART" id="SM01209">
    <property type="entry name" value="GARS_A"/>
    <property type="match status" value="1"/>
</dbReference>
<evidence type="ECO:0000256" key="8">
    <source>
        <dbReference type="ARBA" id="ARBA00022840"/>
    </source>
</evidence>
<feature type="domain" description="ATP-grasp" evidence="14">
    <location>
        <begin position="43"/>
        <end position="110"/>
    </location>
</feature>
<feature type="region of interest" description="Disordered" evidence="13">
    <location>
        <begin position="1"/>
        <end position="28"/>
    </location>
</feature>
<evidence type="ECO:0000256" key="4">
    <source>
        <dbReference type="ARBA" id="ARBA00013255"/>
    </source>
</evidence>
<dbReference type="Gene3D" id="3.30.470.20">
    <property type="entry name" value="ATP-grasp fold, B domain"/>
    <property type="match status" value="1"/>
</dbReference>
<dbReference type="GO" id="GO:0009113">
    <property type="term" value="P:purine nucleobase biosynthetic process"/>
    <property type="evidence" value="ECO:0007669"/>
    <property type="project" value="InterPro"/>
</dbReference>
<dbReference type="AlphaFoldDB" id="A0A916QJY5"/>
<dbReference type="GO" id="GO:0006164">
    <property type="term" value="P:purine nucleotide biosynthetic process"/>
    <property type="evidence" value="ECO:0007669"/>
    <property type="project" value="UniProtKB-KW"/>
</dbReference>
<keyword evidence="5" id="KW-0436">Ligase</keyword>
<dbReference type="PANTHER" id="PTHR43472">
    <property type="entry name" value="PHOSPHORIBOSYLAMINE--GLYCINE LIGASE"/>
    <property type="match status" value="1"/>
</dbReference>
<comment type="caution">
    <text evidence="15">The sequence shown here is derived from an EMBL/GenBank/DDBJ whole genome shotgun (WGS) entry which is preliminary data.</text>
</comment>
<evidence type="ECO:0000256" key="5">
    <source>
        <dbReference type="ARBA" id="ARBA00022598"/>
    </source>
</evidence>
<dbReference type="EC" id="6.3.4.13" evidence="4"/>
<organism evidence="15 16">
    <name type="scientific">Lactobacillus corticis</name>
    <dbReference type="NCBI Taxonomy" id="2201249"/>
    <lineage>
        <taxon>Bacteria</taxon>
        <taxon>Bacillati</taxon>
        <taxon>Bacillota</taxon>
        <taxon>Bacilli</taxon>
        <taxon>Lactobacillales</taxon>
        <taxon>Lactobacillaceae</taxon>
        <taxon>Lactobacillus</taxon>
    </lineage>
</organism>
<evidence type="ECO:0000256" key="2">
    <source>
        <dbReference type="ARBA" id="ARBA00001946"/>
    </source>
</evidence>
<comment type="similarity">
    <text evidence="9">Belongs to the GARS family.</text>
</comment>
<protein>
    <recommendedName>
        <fullName evidence="4">phosphoribosylamine--glycine ligase</fullName>
        <ecNumber evidence="4">6.3.4.13</ecNumber>
    </recommendedName>
    <alternativeName>
        <fullName evidence="10">Glycinamide ribonucleotide synthetase</fullName>
    </alternativeName>
    <alternativeName>
        <fullName evidence="11">Phosphoribosylglycinamide synthetase</fullName>
    </alternativeName>
</protein>
<dbReference type="InterPro" id="IPR020561">
    <property type="entry name" value="PRibGlycinamid_synth_ATP-grasp"/>
</dbReference>
<dbReference type="Pfam" id="PF02843">
    <property type="entry name" value="GARS_C"/>
    <property type="match status" value="1"/>
</dbReference>
<proteinExistence type="inferred from homology"/>
<evidence type="ECO:0000313" key="15">
    <source>
        <dbReference type="EMBL" id="GFZ26725.1"/>
    </source>
</evidence>
<evidence type="ECO:0000256" key="6">
    <source>
        <dbReference type="ARBA" id="ARBA00022741"/>
    </source>
</evidence>
<name>A0A916QJY5_9LACO</name>
<comment type="cofactor">
    <cofactor evidence="1">
        <name>Mn(2+)</name>
        <dbReference type="ChEBI" id="CHEBI:29035"/>
    </cofactor>
</comment>
<dbReference type="InterPro" id="IPR020560">
    <property type="entry name" value="PRibGlycinamide_synth_C-dom"/>
</dbReference>
<dbReference type="Gene3D" id="3.90.600.10">
    <property type="entry name" value="Phosphoribosylglycinamide synthetase, C-terminal domain"/>
    <property type="match status" value="1"/>
</dbReference>
<comment type="pathway">
    <text evidence="3">Purine metabolism; IMP biosynthesis via de novo pathway; N(1)-(5-phospho-D-ribosyl)glycinamide from 5-phospho-alpha-D-ribose 1-diphosphate: step 2/2.</text>
</comment>
<dbReference type="PANTHER" id="PTHR43472:SF1">
    <property type="entry name" value="PHOSPHORIBOSYLAMINE--GLYCINE LIGASE, CHLOROPLASTIC"/>
    <property type="match status" value="1"/>
</dbReference>
<dbReference type="InterPro" id="IPR020559">
    <property type="entry name" value="PRibGlycinamide_synth_CS"/>
</dbReference>
<dbReference type="GO" id="GO:0046872">
    <property type="term" value="F:metal ion binding"/>
    <property type="evidence" value="ECO:0007669"/>
    <property type="project" value="InterPro"/>
</dbReference>
<dbReference type="Proteomes" id="UP000677218">
    <property type="component" value="Unassembled WGS sequence"/>
</dbReference>